<dbReference type="Proteomes" id="UP000244855">
    <property type="component" value="Unassembled WGS sequence"/>
</dbReference>
<dbReference type="STRING" id="97972.A0A2V1E8E8"/>
<keyword evidence="3" id="KW-1185">Reference proteome</keyword>
<dbReference type="InterPro" id="IPR017956">
    <property type="entry name" value="AT_hook_DNA-bd_motif"/>
</dbReference>
<protein>
    <recommendedName>
        <fullName evidence="4">AT hook domain-containing protein</fullName>
    </recommendedName>
</protein>
<dbReference type="EMBL" id="KZ805311">
    <property type="protein sequence ID" value="PVI05914.1"/>
    <property type="molecule type" value="Genomic_DNA"/>
</dbReference>
<dbReference type="OrthoDB" id="3799285at2759"/>
<proteinExistence type="predicted"/>
<gene>
    <name evidence="2" type="ORF">DM02DRAFT_623608</name>
</gene>
<evidence type="ECO:0000313" key="2">
    <source>
        <dbReference type="EMBL" id="PVI05914.1"/>
    </source>
</evidence>
<evidence type="ECO:0000313" key="3">
    <source>
        <dbReference type="Proteomes" id="UP000244855"/>
    </source>
</evidence>
<dbReference type="AlphaFoldDB" id="A0A2V1E8E8"/>
<reference evidence="2 3" key="1">
    <citation type="journal article" date="2018" name="Sci. Rep.">
        <title>Comparative genomics provides insights into the lifestyle and reveals functional heterogeneity of dark septate endophytic fungi.</title>
        <authorList>
            <person name="Knapp D.G."/>
            <person name="Nemeth J.B."/>
            <person name="Barry K."/>
            <person name="Hainaut M."/>
            <person name="Henrissat B."/>
            <person name="Johnson J."/>
            <person name="Kuo A."/>
            <person name="Lim J.H.P."/>
            <person name="Lipzen A."/>
            <person name="Nolan M."/>
            <person name="Ohm R.A."/>
            <person name="Tamas L."/>
            <person name="Grigoriev I.V."/>
            <person name="Spatafora J.W."/>
            <person name="Nagy L.G."/>
            <person name="Kovacs G.M."/>
        </authorList>
    </citation>
    <scope>NUCLEOTIDE SEQUENCE [LARGE SCALE GENOMIC DNA]</scope>
    <source>
        <strain evidence="2 3">DSE2036</strain>
    </source>
</reference>
<sequence length="310" mass="34172">MAPVQPAKRPLEEADDPVPIKRGRGRPRKASPDRKTKPKVPGRGRGRPRIPLNERKTKPKVPGRGRGRPRKDQSLATTPAKNASPKDESLTTPEKNASPKDETFSTPKENPTTLLTLSKLIGTYEINCEEVQEQWPELAEELSMSISPIPHTKAGLLASFSMGFVKGTMLIAADKETAELIRDELDGDGESAYEPDQSADITLENNKLYLIWRGRDISDKDEVCTSSDRQQTGVINLTPPTSDVISFQARACFPKMDICEFTGIKISDKPEQSPEPWTAFDNKRGTEDDSVSASAPEASLEGEESREESD</sequence>
<feature type="compositionally biased region" description="Basic residues" evidence="1">
    <location>
        <begin position="36"/>
        <end position="48"/>
    </location>
</feature>
<dbReference type="GO" id="GO:0003677">
    <property type="term" value="F:DNA binding"/>
    <property type="evidence" value="ECO:0007669"/>
    <property type="project" value="InterPro"/>
</dbReference>
<dbReference type="PRINTS" id="PR00929">
    <property type="entry name" value="ATHOOK"/>
</dbReference>
<evidence type="ECO:0008006" key="4">
    <source>
        <dbReference type="Google" id="ProtNLM"/>
    </source>
</evidence>
<feature type="region of interest" description="Disordered" evidence="1">
    <location>
        <begin position="267"/>
        <end position="310"/>
    </location>
</feature>
<feature type="region of interest" description="Disordered" evidence="1">
    <location>
        <begin position="1"/>
        <end position="111"/>
    </location>
</feature>
<feature type="compositionally biased region" description="Basic residues" evidence="1">
    <location>
        <begin position="57"/>
        <end position="69"/>
    </location>
</feature>
<name>A0A2V1E8E8_9PLEO</name>
<evidence type="ECO:0000256" key="1">
    <source>
        <dbReference type="SAM" id="MobiDB-lite"/>
    </source>
</evidence>
<organism evidence="2 3">
    <name type="scientific">Periconia macrospinosa</name>
    <dbReference type="NCBI Taxonomy" id="97972"/>
    <lineage>
        <taxon>Eukaryota</taxon>
        <taxon>Fungi</taxon>
        <taxon>Dikarya</taxon>
        <taxon>Ascomycota</taxon>
        <taxon>Pezizomycotina</taxon>
        <taxon>Dothideomycetes</taxon>
        <taxon>Pleosporomycetidae</taxon>
        <taxon>Pleosporales</taxon>
        <taxon>Massarineae</taxon>
        <taxon>Periconiaceae</taxon>
        <taxon>Periconia</taxon>
    </lineage>
</organism>
<dbReference type="SMART" id="SM00384">
    <property type="entry name" value="AT_hook"/>
    <property type="match status" value="2"/>
</dbReference>
<accession>A0A2V1E8E8</accession>
<feature type="compositionally biased region" description="Acidic residues" evidence="1">
    <location>
        <begin position="300"/>
        <end position="310"/>
    </location>
</feature>